<evidence type="ECO:0000256" key="1">
    <source>
        <dbReference type="SAM" id="MobiDB-lite"/>
    </source>
</evidence>
<evidence type="ECO:0000313" key="3">
    <source>
        <dbReference type="Proteomes" id="UP000018958"/>
    </source>
</evidence>
<accession>W2WI97</accession>
<dbReference type="EMBL" id="ANIX01002956">
    <property type="protein sequence ID" value="ETP09324.1"/>
    <property type="molecule type" value="Genomic_DNA"/>
</dbReference>
<proteinExistence type="predicted"/>
<name>W2WI97_PHYNI</name>
<evidence type="ECO:0000313" key="2">
    <source>
        <dbReference type="EMBL" id="ETP09324.1"/>
    </source>
</evidence>
<dbReference type="AlphaFoldDB" id="W2WI97"/>
<protein>
    <submittedName>
        <fullName evidence="2">Uncharacterized protein</fullName>
    </submittedName>
</protein>
<dbReference type="Proteomes" id="UP000018958">
    <property type="component" value="Unassembled WGS sequence"/>
</dbReference>
<feature type="non-terminal residue" evidence="2">
    <location>
        <position position="1"/>
    </location>
</feature>
<reference evidence="2 3" key="1">
    <citation type="submission" date="2013-11" db="EMBL/GenBank/DDBJ databases">
        <title>The Genome Sequence of Phytophthora parasitica CJ01A1.</title>
        <authorList>
            <consortium name="The Broad Institute Genomics Platform"/>
            <person name="Russ C."/>
            <person name="Tyler B."/>
            <person name="Panabieres F."/>
            <person name="Shan W."/>
            <person name="Tripathy S."/>
            <person name="Grunwald N."/>
            <person name="Machado M."/>
            <person name="Johnson C.S."/>
            <person name="Walker B."/>
            <person name="Young S.K."/>
            <person name="Zeng Q."/>
            <person name="Gargeya S."/>
            <person name="Fitzgerald M."/>
            <person name="Haas B."/>
            <person name="Abouelleil A."/>
            <person name="Allen A.W."/>
            <person name="Alvarado L."/>
            <person name="Arachchi H.M."/>
            <person name="Berlin A.M."/>
            <person name="Chapman S.B."/>
            <person name="Gainer-Dewar J."/>
            <person name="Goldberg J."/>
            <person name="Griggs A."/>
            <person name="Gujja S."/>
            <person name="Hansen M."/>
            <person name="Howarth C."/>
            <person name="Imamovic A."/>
            <person name="Ireland A."/>
            <person name="Larimer J."/>
            <person name="McCowan C."/>
            <person name="Murphy C."/>
            <person name="Pearson M."/>
            <person name="Poon T.W."/>
            <person name="Priest M."/>
            <person name="Roberts A."/>
            <person name="Saif S."/>
            <person name="Shea T."/>
            <person name="Sisk P."/>
            <person name="Sykes S."/>
            <person name="Wortman J."/>
            <person name="Nusbaum C."/>
            <person name="Birren B."/>
        </authorList>
    </citation>
    <scope>NUCLEOTIDE SEQUENCE [LARGE SCALE GENOMIC DNA]</scope>
    <source>
        <strain evidence="2 3">CJ01A1</strain>
    </source>
</reference>
<comment type="caution">
    <text evidence="2">The sequence shown here is derived from an EMBL/GenBank/DDBJ whole genome shotgun (WGS) entry which is preliminary data.</text>
</comment>
<gene>
    <name evidence="2" type="ORF">F441_14804</name>
</gene>
<organism evidence="2 3">
    <name type="scientific">Phytophthora nicotianae CJ01A1</name>
    <dbReference type="NCBI Taxonomy" id="1317063"/>
    <lineage>
        <taxon>Eukaryota</taxon>
        <taxon>Sar</taxon>
        <taxon>Stramenopiles</taxon>
        <taxon>Oomycota</taxon>
        <taxon>Peronosporomycetes</taxon>
        <taxon>Peronosporales</taxon>
        <taxon>Peronosporaceae</taxon>
        <taxon>Phytophthora</taxon>
    </lineage>
</organism>
<feature type="region of interest" description="Disordered" evidence="1">
    <location>
        <begin position="43"/>
        <end position="63"/>
    </location>
</feature>
<sequence length="63" mass="6912">SFKGRSTKTPLFDNVYALVGNTIKAIKSIPGLEMVAPKNPVLEGISPAARDRPRAKGVRRQHR</sequence>